<evidence type="ECO:0000313" key="4">
    <source>
        <dbReference type="EMBL" id="SHE59145.1"/>
    </source>
</evidence>
<protein>
    <submittedName>
        <fullName evidence="4">Tetratricopeptide repeat-containing protein</fullName>
    </submittedName>
</protein>
<dbReference type="Pfam" id="PF07719">
    <property type="entry name" value="TPR_2"/>
    <property type="match status" value="1"/>
</dbReference>
<keyword evidence="5" id="KW-1185">Reference proteome</keyword>
<dbReference type="Pfam" id="PF13174">
    <property type="entry name" value="TPR_6"/>
    <property type="match status" value="1"/>
</dbReference>
<dbReference type="InterPro" id="IPR013105">
    <property type="entry name" value="TPR_2"/>
</dbReference>
<dbReference type="EMBL" id="FQUU01000002">
    <property type="protein sequence ID" value="SHE59145.1"/>
    <property type="molecule type" value="Genomic_DNA"/>
</dbReference>
<keyword evidence="1" id="KW-0677">Repeat</keyword>
<dbReference type="InterPro" id="IPR019734">
    <property type="entry name" value="TPR_rpt"/>
</dbReference>
<dbReference type="AlphaFoldDB" id="A0A1M4UR32"/>
<sequence>MRRSYVFLMTLVLFACKNNDKGNDDTLAQPPYQTFTDSISNFPGRADLYYKRGVLLFQNDQLAYAKNDFQKAWETSAQEEYALSMTTVLKKISPDSAILFLENATRKLPQSIALQVGLARGYQNKGESEKALEITNNVIKKYPAQLDALSIKSEIQAAMNDKKGSLASLEKAYSLAPADPVIAYDLAYAYADAKESKAIELSDSLINSKTEEPEKAWYIKGVYYANTGNTDKAVKSFDNAIKLNYNFLDAYRDKGQVLMNERKFKEALKTYSLALKIAPASADFYYLIGKAQQALGNNTEAKINYLRAYGLDKTLSEAKEAAEKL</sequence>
<dbReference type="Pfam" id="PF13414">
    <property type="entry name" value="TPR_11"/>
    <property type="match status" value="1"/>
</dbReference>
<dbReference type="Proteomes" id="UP000184048">
    <property type="component" value="Unassembled WGS sequence"/>
</dbReference>
<dbReference type="PROSITE" id="PS50005">
    <property type="entry name" value="TPR"/>
    <property type="match status" value="2"/>
</dbReference>
<keyword evidence="2 3" id="KW-0802">TPR repeat</keyword>
<feature type="repeat" description="TPR" evidence="3">
    <location>
        <begin position="214"/>
        <end position="247"/>
    </location>
</feature>
<dbReference type="PROSITE" id="PS51257">
    <property type="entry name" value="PROKAR_LIPOPROTEIN"/>
    <property type="match status" value="1"/>
</dbReference>
<dbReference type="InterPro" id="IPR011990">
    <property type="entry name" value="TPR-like_helical_dom_sf"/>
</dbReference>
<dbReference type="SUPFAM" id="SSF48452">
    <property type="entry name" value="TPR-like"/>
    <property type="match status" value="1"/>
</dbReference>
<reference evidence="4 5" key="1">
    <citation type="submission" date="2016-11" db="EMBL/GenBank/DDBJ databases">
        <authorList>
            <person name="Jaros S."/>
            <person name="Januszkiewicz K."/>
            <person name="Wedrychowicz H."/>
        </authorList>
    </citation>
    <scope>NUCLEOTIDE SEQUENCE [LARGE SCALE GENOMIC DNA]</scope>
    <source>
        <strain evidence="4 5">DSM 18119</strain>
    </source>
</reference>
<gene>
    <name evidence="4" type="ORF">SAMN02745131_00746</name>
</gene>
<dbReference type="PANTHER" id="PTHR12558">
    <property type="entry name" value="CELL DIVISION CYCLE 16,23,27"/>
    <property type="match status" value="1"/>
</dbReference>
<dbReference type="OrthoDB" id="639380at2"/>
<dbReference type="STRING" id="1121884.SAMN02745131_00746"/>
<evidence type="ECO:0000256" key="1">
    <source>
        <dbReference type="ARBA" id="ARBA00022737"/>
    </source>
</evidence>
<evidence type="ECO:0000313" key="5">
    <source>
        <dbReference type="Proteomes" id="UP000184048"/>
    </source>
</evidence>
<evidence type="ECO:0000256" key="3">
    <source>
        <dbReference type="PROSITE-ProRule" id="PRU00339"/>
    </source>
</evidence>
<feature type="repeat" description="TPR" evidence="3">
    <location>
        <begin position="248"/>
        <end position="281"/>
    </location>
</feature>
<dbReference type="PANTHER" id="PTHR12558:SF13">
    <property type="entry name" value="CELL DIVISION CYCLE PROTEIN 27 HOMOLOG"/>
    <property type="match status" value="1"/>
</dbReference>
<dbReference type="SMART" id="SM00028">
    <property type="entry name" value="TPR"/>
    <property type="match status" value="6"/>
</dbReference>
<dbReference type="Gene3D" id="1.25.40.10">
    <property type="entry name" value="Tetratricopeptide repeat domain"/>
    <property type="match status" value="2"/>
</dbReference>
<accession>A0A1M4UR32</accession>
<organism evidence="4 5">
    <name type="scientific">Flavisolibacter ginsengisoli DSM 18119</name>
    <dbReference type="NCBI Taxonomy" id="1121884"/>
    <lineage>
        <taxon>Bacteria</taxon>
        <taxon>Pseudomonadati</taxon>
        <taxon>Bacteroidota</taxon>
        <taxon>Chitinophagia</taxon>
        <taxon>Chitinophagales</taxon>
        <taxon>Chitinophagaceae</taxon>
        <taxon>Flavisolibacter</taxon>
    </lineage>
</organism>
<dbReference type="GO" id="GO:0051301">
    <property type="term" value="P:cell division"/>
    <property type="evidence" value="ECO:0007669"/>
    <property type="project" value="TreeGrafter"/>
</dbReference>
<name>A0A1M4UR32_9BACT</name>
<proteinExistence type="predicted"/>
<dbReference type="RefSeq" id="WP_084079791.1">
    <property type="nucleotide sequence ID" value="NZ_FQUU01000002.1"/>
</dbReference>
<evidence type="ECO:0000256" key="2">
    <source>
        <dbReference type="ARBA" id="ARBA00022803"/>
    </source>
</evidence>